<dbReference type="InterPro" id="IPR002401">
    <property type="entry name" value="Cyt_P450_E_grp-I"/>
</dbReference>
<protein>
    <submittedName>
        <fullName evidence="15">Cytochrome P450</fullName>
    </submittedName>
</protein>
<evidence type="ECO:0000256" key="14">
    <source>
        <dbReference type="SAM" id="Phobius"/>
    </source>
</evidence>
<dbReference type="GO" id="GO:0004497">
    <property type="term" value="F:monooxygenase activity"/>
    <property type="evidence" value="ECO:0007669"/>
    <property type="project" value="UniProtKB-KW"/>
</dbReference>
<dbReference type="EMBL" id="ML771230">
    <property type="protein sequence ID" value="KAE9382630.1"/>
    <property type="molecule type" value="Genomic_DNA"/>
</dbReference>
<evidence type="ECO:0000256" key="5">
    <source>
        <dbReference type="ARBA" id="ARBA00022617"/>
    </source>
</evidence>
<comment type="pathway">
    <text evidence="3">Secondary metabolite biosynthesis.</text>
</comment>
<keyword evidence="6 14" id="KW-0812">Transmembrane</keyword>
<keyword evidence="13" id="KW-0325">Glycoprotein</keyword>
<keyword evidence="10" id="KW-0408">Iron</keyword>
<keyword evidence="8 14" id="KW-1133">Transmembrane helix</keyword>
<proteinExistence type="inferred from homology"/>
<dbReference type="OrthoDB" id="2789670at2759"/>
<evidence type="ECO:0000256" key="3">
    <source>
        <dbReference type="ARBA" id="ARBA00005179"/>
    </source>
</evidence>
<keyword evidence="16" id="KW-1185">Reference proteome</keyword>
<organism evidence="15 16">
    <name type="scientific">Gymnopus androsaceus JB14</name>
    <dbReference type="NCBI Taxonomy" id="1447944"/>
    <lineage>
        <taxon>Eukaryota</taxon>
        <taxon>Fungi</taxon>
        <taxon>Dikarya</taxon>
        <taxon>Basidiomycota</taxon>
        <taxon>Agaricomycotina</taxon>
        <taxon>Agaricomycetes</taxon>
        <taxon>Agaricomycetidae</taxon>
        <taxon>Agaricales</taxon>
        <taxon>Marasmiineae</taxon>
        <taxon>Omphalotaceae</taxon>
        <taxon>Gymnopus</taxon>
    </lineage>
</organism>
<name>A0A6A4GB88_9AGAR</name>
<dbReference type="InterPro" id="IPR001128">
    <property type="entry name" value="Cyt_P450"/>
</dbReference>
<dbReference type="PANTHER" id="PTHR46300:SF2">
    <property type="entry name" value="CYTOCHROME P450 MONOOXYGENASE ALNH-RELATED"/>
    <property type="match status" value="1"/>
</dbReference>
<dbReference type="InterPro" id="IPR036396">
    <property type="entry name" value="Cyt_P450_sf"/>
</dbReference>
<evidence type="ECO:0000256" key="10">
    <source>
        <dbReference type="ARBA" id="ARBA00023004"/>
    </source>
</evidence>
<evidence type="ECO:0000313" key="15">
    <source>
        <dbReference type="EMBL" id="KAE9382630.1"/>
    </source>
</evidence>
<keyword evidence="12 14" id="KW-0472">Membrane</keyword>
<dbReference type="InterPro" id="IPR050364">
    <property type="entry name" value="Cytochrome_P450_fung"/>
</dbReference>
<evidence type="ECO:0000256" key="12">
    <source>
        <dbReference type="ARBA" id="ARBA00023136"/>
    </source>
</evidence>
<evidence type="ECO:0000313" key="16">
    <source>
        <dbReference type="Proteomes" id="UP000799118"/>
    </source>
</evidence>
<dbReference type="GO" id="GO:0016705">
    <property type="term" value="F:oxidoreductase activity, acting on paired donors, with incorporation or reduction of molecular oxygen"/>
    <property type="evidence" value="ECO:0007669"/>
    <property type="project" value="InterPro"/>
</dbReference>
<comment type="cofactor">
    <cofactor evidence="1">
        <name>heme</name>
        <dbReference type="ChEBI" id="CHEBI:30413"/>
    </cofactor>
</comment>
<gene>
    <name evidence="15" type="ORF">BT96DRAFT_1010310</name>
</gene>
<keyword evidence="7" id="KW-0479">Metal-binding</keyword>
<dbReference type="Proteomes" id="UP000799118">
    <property type="component" value="Unassembled WGS sequence"/>
</dbReference>
<evidence type="ECO:0000256" key="2">
    <source>
        <dbReference type="ARBA" id="ARBA00004167"/>
    </source>
</evidence>
<keyword evidence="9" id="KW-0560">Oxidoreductase</keyword>
<dbReference type="Gene3D" id="1.10.630.10">
    <property type="entry name" value="Cytochrome P450"/>
    <property type="match status" value="2"/>
</dbReference>
<dbReference type="GO" id="GO:0005506">
    <property type="term" value="F:iron ion binding"/>
    <property type="evidence" value="ECO:0007669"/>
    <property type="project" value="InterPro"/>
</dbReference>
<dbReference type="SUPFAM" id="SSF48264">
    <property type="entry name" value="Cytochrome P450"/>
    <property type="match status" value="1"/>
</dbReference>
<feature type="transmembrane region" description="Helical" evidence="14">
    <location>
        <begin position="6"/>
        <end position="26"/>
    </location>
</feature>
<evidence type="ECO:0000256" key="6">
    <source>
        <dbReference type="ARBA" id="ARBA00022692"/>
    </source>
</evidence>
<comment type="subcellular location">
    <subcellularLocation>
        <location evidence="2">Membrane</location>
        <topology evidence="2">Single-pass membrane protein</topology>
    </subcellularLocation>
</comment>
<evidence type="ECO:0000256" key="11">
    <source>
        <dbReference type="ARBA" id="ARBA00023033"/>
    </source>
</evidence>
<accession>A0A6A4GB88</accession>
<comment type="similarity">
    <text evidence="4">Belongs to the cytochrome P450 family.</text>
</comment>
<evidence type="ECO:0000256" key="7">
    <source>
        <dbReference type="ARBA" id="ARBA00022723"/>
    </source>
</evidence>
<keyword evidence="11" id="KW-0503">Monooxygenase</keyword>
<dbReference type="PRINTS" id="PR00463">
    <property type="entry name" value="EP450I"/>
</dbReference>
<dbReference type="GO" id="GO:0016020">
    <property type="term" value="C:membrane"/>
    <property type="evidence" value="ECO:0007669"/>
    <property type="project" value="UniProtKB-SubCell"/>
</dbReference>
<reference evidence="15" key="1">
    <citation type="journal article" date="2019" name="Environ. Microbiol.">
        <title>Fungal ecological strategies reflected in gene transcription - a case study of two litter decomposers.</title>
        <authorList>
            <person name="Barbi F."/>
            <person name="Kohler A."/>
            <person name="Barry K."/>
            <person name="Baskaran P."/>
            <person name="Daum C."/>
            <person name="Fauchery L."/>
            <person name="Ihrmark K."/>
            <person name="Kuo A."/>
            <person name="LaButti K."/>
            <person name="Lipzen A."/>
            <person name="Morin E."/>
            <person name="Grigoriev I.V."/>
            <person name="Henrissat B."/>
            <person name="Lindahl B."/>
            <person name="Martin F."/>
        </authorList>
    </citation>
    <scope>NUCLEOTIDE SEQUENCE</scope>
    <source>
        <strain evidence="15">JB14</strain>
    </source>
</reference>
<keyword evidence="5" id="KW-0349">Heme</keyword>
<dbReference type="AlphaFoldDB" id="A0A6A4GB88"/>
<dbReference type="PANTHER" id="PTHR46300">
    <property type="entry name" value="P450, PUTATIVE (EUROFUNG)-RELATED-RELATED"/>
    <property type="match status" value="1"/>
</dbReference>
<evidence type="ECO:0000256" key="9">
    <source>
        <dbReference type="ARBA" id="ARBA00023002"/>
    </source>
</evidence>
<evidence type="ECO:0000256" key="4">
    <source>
        <dbReference type="ARBA" id="ARBA00010617"/>
    </source>
</evidence>
<sequence>MAQISSTLLASSGLAASTMLALIYFFRRREEHSTVSYPPGPKGATMPMYDTWVEFRNWGNEYGDLVYLPGMNLLILNHSRVAIDLLEKRGAHLLGPKQEYNGQTVNSHFRCGGELNLALAPYSDNWRKNRKLFQQNFRQSTINRFHPDQYAKVHELLRQLITTPDKFMQHILALSQRTIFSTLYGLDVDPDDPIAQTMKTGKGSSLIAELATKAEGNLAEITSIKAMGTTSISAAADTTASAIDSFILAMVLHPDVQMKGQEEIDRVLGRDRLPTFDDRLSLPYVEAIYREVLRLNPPLPLGKHCKINESCAMLRKKD</sequence>
<evidence type="ECO:0000256" key="1">
    <source>
        <dbReference type="ARBA" id="ARBA00001971"/>
    </source>
</evidence>
<dbReference type="Pfam" id="PF00067">
    <property type="entry name" value="p450"/>
    <property type="match status" value="1"/>
</dbReference>
<evidence type="ECO:0000256" key="13">
    <source>
        <dbReference type="ARBA" id="ARBA00023180"/>
    </source>
</evidence>
<dbReference type="GO" id="GO:0020037">
    <property type="term" value="F:heme binding"/>
    <property type="evidence" value="ECO:0007669"/>
    <property type="project" value="InterPro"/>
</dbReference>
<evidence type="ECO:0000256" key="8">
    <source>
        <dbReference type="ARBA" id="ARBA00022989"/>
    </source>
</evidence>